<comment type="caution">
    <text evidence="1">The sequence shown here is derived from an EMBL/GenBank/DDBJ whole genome shotgun (WGS) entry which is preliminary data.</text>
</comment>
<reference evidence="1" key="1">
    <citation type="submission" date="2020-05" db="EMBL/GenBank/DDBJ databases">
        <title>Large-scale comparative analyses of tick genomes elucidate their genetic diversity and vector capacities.</title>
        <authorList>
            <person name="Jia N."/>
            <person name="Wang J."/>
            <person name="Shi W."/>
            <person name="Du L."/>
            <person name="Sun Y."/>
            <person name="Zhan W."/>
            <person name="Jiang J."/>
            <person name="Wang Q."/>
            <person name="Zhang B."/>
            <person name="Ji P."/>
            <person name="Sakyi L.B."/>
            <person name="Cui X."/>
            <person name="Yuan T."/>
            <person name="Jiang B."/>
            <person name="Yang W."/>
            <person name="Lam T.T.-Y."/>
            <person name="Chang Q."/>
            <person name="Ding S."/>
            <person name="Wang X."/>
            <person name="Zhu J."/>
            <person name="Ruan X."/>
            <person name="Zhao L."/>
            <person name="Wei J."/>
            <person name="Que T."/>
            <person name="Du C."/>
            <person name="Cheng J."/>
            <person name="Dai P."/>
            <person name="Han X."/>
            <person name="Huang E."/>
            <person name="Gao Y."/>
            <person name="Liu J."/>
            <person name="Shao H."/>
            <person name="Ye R."/>
            <person name="Li L."/>
            <person name="Wei W."/>
            <person name="Wang X."/>
            <person name="Wang C."/>
            <person name="Yang T."/>
            <person name="Huo Q."/>
            <person name="Li W."/>
            <person name="Guo W."/>
            <person name="Chen H."/>
            <person name="Zhou L."/>
            <person name="Ni X."/>
            <person name="Tian J."/>
            <person name="Zhou Y."/>
            <person name="Sheng Y."/>
            <person name="Liu T."/>
            <person name="Pan Y."/>
            <person name="Xia L."/>
            <person name="Li J."/>
            <person name="Zhao F."/>
            <person name="Cao W."/>
        </authorList>
    </citation>
    <scope>NUCLEOTIDE SEQUENCE</scope>
    <source>
        <strain evidence="1">Hyas-2018</strain>
    </source>
</reference>
<proteinExistence type="predicted"/>
<name>A0ACB7RPR8_HYAAI</name>
<dbReference type="EMBL" id="CM023488">
    <property type="protein sequence ID" value="KAH6923676.1"/>
    <property type="molecule type" value="Genomic_DNA"/>
</dbReference>
<accession>A0ACB7RPR8</accession>
<evidence type="ECO:0000313" key="1">
    <source>
        <dbReference type="EMBL" id="KAH6923676.1"/>
    </source>
</evidence>
<dbReference type="Proteomes" id="UP000821845">
    <property type="component" value="Chromosome 8"/>
</dbReference>
<organism evidence="1 2">
    <name type="scientific">Hyalomma asiaticum</name>
    <name type="common">Tick</name>
    <dbReference type="NCBI Taxonomy" id="266040"/>
    <lineage>
        <taxon>Eukaryota</taxon>
        <taxon>Metazoa</taxon>
        <taxon>Ecdysozoa</taxon>
        <taxon>Arthropoda</taxon>
        <taxon>Chelicerata</taxon>
        <taxon>Arachnida</taxon>
        <taxon>Acari</taxon>
        <taxon>Parasitiformes</taxon>
        <taxon>Ixodida</taxon>
        <taxon>Ixodoidea</taxon>
        <taxon>Ixodidae</taxon>
        <taxon>Hyalomminae</taxon>
        <taxon>Hyalomma</taxon>
    </lineage>
</organism>
<sequence>MRRLSRWIDRLGQNAAFLRCVTSVLVLLALLNVYLVIRWWDKRYPKPPLGILRGELLKDYDRYSPDDKYTETSEVFSADYKPTEACITPACKWLQRETPNRATYEACDNFYEHVCSGLEPLYLRASEDLMVAVIGHVLKNATWRSEKQRKKRSQQPDDVRMLRKCVKGESDASDFAFGWSIQEFSISSTLEHKKDFTPKGITTDGKEAVCRWIADSARCHLTGRFRASGAVLTQYQQLWNELFFAPLFVTQEDSMLWDLVGSGRNARKRACVHIYEVLFRMKSVEAATAVLNKNLVDVKEKVGQALENVQHMLSQRVPYWLSRHEEDELLRYQVGRRPAYLAELQAVRAELAGVSKSSASDLGTSVFSWKVKYDRVKNVLTVPHGLVSIMARSDMVEPVFAVPVSAPLMRLLLPRPGGPYSWMPGHDQHLAYVTECFRSVHNASLDVDDNSALLEQLVYESALLGPLYDVYRMTIFENFDESVRLHDRYDNWQLFYVIWTMTHCGDPRRAQLVNAVLRNSVRFTRSFNCGLKDAMYQRRKCNFWVYW</sequence>
<keyword evidence="2" id="KW-1185">Reference proteome</keyword>
<protein>
    <submittedName>
        <fullName evidence="1">Uncharacterized protein</fullName>
    </submittedName>
</protein>
<gene>
    <name evidence="1" type="ORF">HPB50_005138</name>
</gene>
<evidence type="ECO:0000313" key="2">
    <source>
        <dbReference type="Proteomes" id="UP000821845"/>
    </source>
</evidence>